<comment type="caution">
    <text evidence="1">The sequence shown here is derived from an EMBL/GenBank/DDBJ whole genome shotgun (WGS) entry which is preliminary data.</text>
</comment>
<proteinExistence type="predicted"/>
<dbReference type="EMBL" id="JABBWD010000013">
    <property type="protein sequence ID" value="KAG1779031.1"/>
    <property type="molecule type" value="Genomic_DNA"/>
</dbReference>
<reference evidence="1" key="1">
    <citation type="journal article" date="2020" name="New Phytol.">
        <title>Comparative genomics reveals dynamic genome evolution in host specialist ectomycorrhizal fungi.</title>
        <authorList>
            <person name="Lofgren L.A."/>
            <person name="Nguyen N.H."/>
            <person name="Vilgalys R."/>
            <person name="Ruytinx J."/>
            <person name="Liao H.L."/>
            <person name="Branco S."/>
            <person name="Kuo A."/>
            <person name="LaButti K."/>
            <person name="Lipzen A."/>
            <person name="Andreopoulos W."/>
            <person name="Pangilinan J."/>
            <person name="Riley R."/>
            <person name="Hundley H."/>
            <person name="Na H."/>
            <person name="Barry K."/>
            <person name="Grigoriev I.V."/>
            <person name="Stajich J.E."/>
            <person name="Kennedy P.G."/>
        </authorList>
    </citation>
    <scope>NUCLEOTIDE SEQUENCE</scope>
    <source>
        <strain evidence="1">DOB743</strain>
    </source>
</reference>
<evidence type="ECO:0000313" key="2">
    <source>
        <dbReference type="Proteomes" id="UP000714275"/>
    </source>
</evidence>
<accession>A0A9P6ZYP4</accession>
<sequence length="96" mass="10575">MSCTSTFVTVTLTFPPLALQQFKYLCSCPRSPSILQHIICTNTSVTDCLGGPNNTVHSCYLGLKIEKADSVEGDMLWTVTWTATSTNRRAVTWKSV</sequence>
<evidence type="ECO:0000313" key="1">
    <source>
        <dbReference type="EMBL" id="KAG1779031.1"/>
    </source>
</evidence>
<name>A0A9P6ZYP4_9AGAM</name>
<gene>
    <name evidence="1" type="ORF">EV702DRAFT_117130</name>
</gene>
<protein>
    <submittedName>
        <fullName evidence="1">Uncharacterized protein</fullName>
    </submittedName>
</protein>
<dbReference type="AlphaFoldDB" id="A0A9P6ZYP4"/>
<keyword evidence="2" id="KW-1185">Reference proteome</keyword>
<organism evidence="1 2">
    <name type="scientific">Suillus placidus</name>
    <dbReference type="NCBI Taxonomy" id="48579"/>
    <lineage>
        <taxon>Eukaryota</taxon>
        <taxon>Fungi</taxon>
        <taxon>Dikarya</taxon>
        <taxon>Basidiomycota</taxon>
        <taxon>Agaricomycotina</taxon>
        <taxon>Agaricomycetes</taxon>
        <taxon>Agaricomycetidae</taxon>
        <taxon>Boletales</taxon>
        <taxon>Suillineae</taxon>
        <taxon>Suillaceae</taxon>
        <taxon>Suillus</taxon>
    </lineage>
</organism>
<dbReference type="Proteomes" id="UP000714275">
    <property type="component" value="Unassembled WGS sequence"/>
</dbReference>